<evidence type="ECO:0000313" key="5">
    <source>
        <dbReference type="EMBL" id="RIQ34055.1"/>
    </source>
</evidence>
<comment type="similarity">
    <text evidence="1">Belongs to the gamma-glutamyltransferase family.</text>
</comment>
<dbReference type="Proteomes" id="UP000284057">
    <property type="component" value="Unassembled WGS sequence"/>
</dbReference>
<dbReference type="InterPro" id="IPR029055">
    <property type="entry name" value="Ntn_hydrolases_N"/>
</dbReference>
<dbReference type="PANTHER" id="PTHR43199:SF1">
    <property type="entry name" value="GLUTATHIONE HYDROLASE PROENZYME"/>
    <property type="match status" value="1"/>
</dbReference>
<keyword evidence="6" id="KW-1185">Reference proteome</keyword>
<dbReference type="Gene3D" id="1.10.246.130">
    <property type="match status" value="1"/>
</dbReference>
<keyword evidence="2" id="KW-0808">Transferase</keyword>
<dbReference type="GO" id="GO:0016740">
    <property type="term" value="F:transferase activity"/>
    <property type="evidence" value="ECO:0007669"/>
    <property type="project" value="UniProtKB-KW"/>
</dbReference>
<comment type="caution">
    <text evidence="5">The sequence shown here is derived from an EMBL/GenBank/DDBJ whole genome shotgun (WGS) entry which is preliminary data.</text>
</comment>
<proteinExistence type="inferred from homology"/>
<dbReference type="PRINTS" id="PR01210">
    <property type="entry name" value="GGTRANSPTASE"/>
</dbReference>
<dbReference type="OrthoDB" id="9781342at2"/>
<dbReference type="AlphaFoldDB" id="A0A418KVI7"/>
<dbReference type="Gene3D" id="3.60.20.40">
    <property type="match status" value="1"/>
</dbReference>
<dbReference type="SUPFAM" id="SSF56235">
    <property type="entry name" value="N-terminal nucleophile aminohydrolases (Ntn hydrolases)"/>
    <property type="match status" value="1"/>
</dbReference>
<accession>A0A418KVI7</accession>
<organism evidence="5 6">
    <name type="scientific">Jiangella rhizosphaerae</name>
    <dbReference type="NCBI Taxonomy" id="2293569"/>
    <lineage>
        <taxon>Bacteria</taxon>
        <taxon>Bacillati</taxon>
        <taxon>Actinomycetota</taxon>
        <taxon>Actinomycetes</taxon>
        <taxon>Jiangellales</taxon>
        <taxon>Jiangellaceae</taxon>
        <taxon>Jiangella</taxon>
    </lineage>
</organism>
<sequence>MTPTYPHGVVGRKAPASAASAMVSTQHPLVTDAALAVLRDGGHAADALVAACMVQATVSQELTNHAGTVTALLYDSRTGRVRQLNSPGWVIPGLAPFRPVPVEPGTYSAVPPGANAVVPGFMPAMKLLHETYGVLPWARLVEPARQLADEGHVVTSFEHYVMATTLAYFQHSPSGREHFTPAGRLPQVGERWRQPELARTLAGLAEHGPGYFVDGPWARAFVERGNAMGWPVTLAHLAAKPPVWGEPRRFTHRGHEIVSLAAPQIQGASAAMVLGVLDRLGITGEGHYNASPVASYLLAHTLRRARLDVGHLNDPEVFDDPSDVLTDPAYHGHVARLIRSSMPRTDLGEHVRLTTRSPHAAPLPALEHGTDSCEISIVDAAGNWVQAMTTLSGSGIPGEVVGGVPMTGSLTDTSLNARQNISGWYAGGGHVRTVMGNTLVLRDGRPWLALGTPGKVEATVPQVLSNVLDFGMTPDGAEAAALMTPLGDDYTLPMEMAVAPEVPAGLAALGIRVRPLGLTNWHLGSFQMCWRAADGSLRGGAGARREGKAAGY</sequence>
<dbReference type="InterPro" id="IPR043137">
    <property type="entry name" value="GGT_ssub_C"/>
</dbReference>
<dbReference type="InterPro" id="IPR051792">
    <property type="entry name" value="GGT_bact"/>
</dbReference>
<name>A0A418KVI7_9ACTN</name>
<evidence type="ECO:0000256" key="3">
    <source>
        <dbReference type="ARBA" id="ARBA00022801"/>
    </source>
</evidence>
<protein>
    <recommendedName>
        <fullName evidence="7">Gamma-glutamyltransferase</fullName>
    </recommendedName>
</protein>
<dbReference type="Pfam" id="PF01019">
    <property type="entry name" value="G_glu_transpept"/>
    <property type="match status" value="1"/>
</dbReference>
<gene>
    <name evidence="5" type="ORF">DY240_04425</name>
</gene>
<keyword evidence="3" id="KW-0378">Hydrolase</keyword>
<dbReference type="EMBL" id="QUAL01000037">
    <property type="protein sequence ID" value="RIQ34055.1"/>
    <property type="molecule type" value="Genomic_DNA"/>
</dbReference>
<reference evidence="5 6" key="1">
    <citation type="submission" date="2018-09" db="EMBL/GenBank/DDBJ databases">
        <title>Isolation, diversity and antifungal activity of actinobacteria from wheat.</title>
        <authorList>
            <person name="Han C."/>
        </authorList>
    </citation>
    <scope>NUCLEOTIDE SEQUENCE [LARGE SCALE GENOMIC DNA]</scope>
    <source>
        <strain evidence="5 6">NEAU-YY265</strain>
    </source>
</reference>
<dbReference type="PANTHER" id="PTHR43199">
    <property type="entry name" value="GLUTATHIONE HYDROLASE"/>
    <property type="match status" value="1"/>
</dbReference>
<evidence type="ECO:0000256" key="2">
    <source>
        <dbReference type="ARBA" id="ARBA00022679"/>
    </source>
</evidence>
<evidence type="ECO:0000256" key="4">
    <source>
        <dbReference type="ARBA" id="ARBA00023145"/>
    </source>
</evidence>
<keyword evidence="4" id="KW-0865">Zymogen</keyword>
<evidence type="ECO:0000256" key="1">
    <source>
        <dbReference type="ARBA" id="ARBA00009381"/>
    </source>
</evidence>
<evidence type="ECO:0000313" key="6">
    <source>
        <dbReference type="Proteomes" id="UP000284057"/>
    </source>
</evidence>
<dbReference type="RefSeq" id="WP_119658748.1">
    <property type="nucleotide sequence ID" value="NZ_QUAL01000037.1"/>
</dbReference>
<evidence type="ECO:0008006" key="7">
    <source>
        <dbReference type="Google" id="ProtNLM"/>
    </source>
</evidence>
<dbReference type="InterPro" id="IPR043138">
    <property type="entry name" value="GGT_lsub"/>
</dbReference>
<dbReference type="GO" id="GO:0016787">
    <property type="term" value="F:hydrolase activity"/>
    <property type="evidence" value="ECO:0007669"/>
    <property type="project" value="UniProtKB-KW"/>
</dbReference>